<dbReference type="PANTHER" id="PTHR48055:SF36">
    <property type="entry name" value="PROTEIN KINASE, PLANT-TYPE, PUTATIVE-RELATED"/>
    <property type="match status" value="1"/>
</dbReference>
<dbReference type="GO" id="GO:0016020">
    <property type="term" value="C:membrane"/>
    <property type="evidence" value="ECO:0007669"/>
    <property type="project" value="TreeGrafter"/>
</dbReference>
<gene>
    <name evidence="1" type="ORF">F511_44748</name>
</gene>
<dbReference type="OrthoDB" id="1428502at2759"/>
<dbReference type="GO" id="GO:0016301">
    <property type="term" value="F:kinase activity"/>
    <property type="evidence" value="ECO:0007669"/>
    <property type="project" value="UniProtKB-KW"/>
</dbReference>
<protein>
    <submittedName>
        <fullName evidence="1">LRR receptor-like serine/threonine-protein kinase EFR-like</fullName>
    </submittedName>
</protein>
<feature type="non-terminal residue" evidence="1">
    <location>
        <position position="1"/>
    </location>
</feature>
<sequence>GLVSLRCDVYSYDITLMEVFTRTKPNDTKFMGDLSLRRWVNDSVPHAAVQIIDRGDEKYFSKKLECLVLIMEIALQCSMENPSDRIISMRSIVVELNKIMSNSFNSFLKYCIV</sequence>
<dbReference type="Proteomes" id="UP000250235">
    <property type="component" value="Unassembled WGS sequence"/>
</dbReference>
<dbReference type="InterPro" id="IPR011009">
    <property type="entry name" value="Kinase-like_dom_sf"/>
</dbReference>
<accession>A0A2Z7A888</accession>
<name>A0A2Z7A888_9LAMI</name>
<keyword evidence="1" id="KW-0808">Transferase</keyword>
<evidence type="ECO:0000313" key="2">
    <source>
        <dbReference type="Proteomes" id="UP000250235"/>
    </source>
</evidence>
<organism evidence="1 2">
    <name type="scientific">Dorcoceras hygrometricum</name>
    <dbReference type="NCBI Taxonomy" id="472368"/>
    <lineage>
        <taxon>Eukaryota</taxon>
        <taxon>Viridiplantae</taxon>
        <taxon>Streptophyta</taxon>
        <taxon>Embryophyta</taxon>
        <taxon>Tracheophyta</taxon>
        <taxon>Spermatophyta</taxon>
        <taxon>Magnoliopsida</taxon>
        <taxon>eudicotyledons</taxon>
        <taxon>Gunneridae</taxon>
        <taxon>Pentapetalae</taxon>
        <taxon>asterids</taxon>
        <taxon>lamiids</taxon>
        <taxon>Lamiales</taxon>
        <taxon>Gesneriaceae</taxon>
        <taxon>Didymocarpoideae</taxon>
        <taxon>Trichosporeae</taxon>
        <taxon>Loxocarpinae</taxon>
        <taxon>Dorcoceras</taxon>
    </lineage>
</organism>
<keyword evidence="2" id="KW-1185">Reference proteome</keyword>
<evidence type="ECO:0000313" key="1">
    <source>
        <dbReference type="EMBL" id="KZV17863.1"/>
    </source>
</evidence>
<dbReference type="PANTHER" id="PTHR48055">
    <property type="entry name" value="LEUCINE-RICH REPEAT RECEPTOR PROTEIN KINASE EMS1"/>
    <property type="match status" value="1"/>
</dbReference>
<proteinExistence type="predicted"/>
<keyword evidence="1" id="KW-0418">Kinase</keyword>
<dbReference type="EMBL" id="KV017946">
    <property type="protein sequence ID" value="KZV17863.1"/>
    <property type="molecule type" value="Genomic_DNA"/>
</dbReference>
<dbReference type="AlphaFoldDB" id="A0A2Z7A888"/>
<reference evidence="1 2" key="1">
    <citation type="journal article" date="2015" name="Proc. Natl. Acad. Sci. U.S.A.">
        <title>The resurrection genome of Boea hygrometrica: A blueprint for survival of dehydration.</title>
        <authorList>
            <person name="Xiao L."/>
            <person name="Yang G."/>
            <person name="Zhang L."/>
            <person name="Yang X."/>
            <person name="Zhao S."/>
            <person name="Ji Z."/>
            <person name="Zhou Q."/>
            <person name="Hu M."/>
            <person name="Wang Y."/>
            <person name="Chen M."/>
            <person name="Xu Y."/>
            <person name="Jin H."/>
            <person name="Xiao X."/>
            <person name="Hu G."/>
            <person name="Bao F."/>
            <person name="Hu Y."/>
            <person name="Wan P."/>
            <person name="Li L."/>
            <person name="Deng X."/>
            <person name="Kuang T."/>
            <person name="Xiang C."/>
            <person name="Zhu J.K."/>
            <person name="Oliver M.J."/>
            <person name="He Y."/>
        </authorList>
    </citation>
    <scope>NUCLEOTIDE SEQUENCE [LARGE SCALE GENOMIC DNA]</scope>
    <source>
        <strain evidence="2">cv. XS01</strain>
    </source>
</reference>
<dbReference type="SUPFAM" id="SSF56112">
    <property type="entry name" value="Protein kinase-like (PK-like)"/>
    <property type="match status" value="1"/>
</dbReference>
<dbReference type="Gene3D" id="1.10.510.10">
    <property type="entry name" value="Transferase(Phosphotransferase) domain 1"/>
    <property type="match status" value="1"/>
</dbReference>
<keyword evidence="1" id="KW-0675">Receptor</keyword>
<dbReference type="InterPro" id="IPR051564">
    <property type="entry name" value="LRR_receptor-like_kinase"/>
</dbReference>